<feature type="domain" description="Helicase ATP-binding" evidence="8">
    <location>
        <begin position="1"/>
        <end position="130"/>
    </location>
</feature>
<dbReference type="GO" id="GO:0003676">
    <property type="term" value="F:nucleic acid binding"/>
    <property type="evidence" value="ECO:0007669"/>
    <property type="project" value="InterPro"/>
</dbReference>
<comment type="caution">
    <text evidence="10">The sequence shown here is derived from an EMBL/GenBank/DDBJ whole genome shotgun (WGS) entry which is preliminary data.</text>
</comment>
<sequence length="1227" mass="138466">MRDQVVNFNALSNASDAPRATFLGSGQSDASMDQRALEGEFCLLYVTPEKLTESLLFGLEQLYKGGRLELVVMDEAACISLWGHDFRPSFRNMWWAREQYPQVPFMALSASMTEDMQRDISDQLCLRDPFVSTLPYFRPNLDIACTHKEGFRKDMARMAEAIKPGELTIVYVPQPSTAVKVAAKLESLLQDRGIQVGVYTGATEKWERERVQSAFVRDELQVLVATVAFGMGIDKPNVRNIIHYGLPKCMEDFHQQIGRAGRDGLPSRCVTLFGNSDWKRWFSRYFTQQYKYWDKGDLKRHLESTEHLHQLVAGHSCRQQAILAYFGRTAEIEVLKSSRLCRCDVVAQELTKRKGKGASKETVLKLVNWKSESFLDSVTPGIPKALVKNLRVFRGELPGARRTQSYGSEVFDMLYGDGYLTRQISRAKDLRCYVWRLTDFGESVLTWGQPVPLLPTSKLRKFEMEPHQRNELAQAQAEYKKLKTEAFKVMPYYLRELTTSTAAESPSDEHAMWERLMSMSDSMKDLAAEAATTDTLHEVILDEDVSPTATTDGAQTQVTAETRLSTVTFAEPTLTGALSSMGSAANICSDLNGPPAYCFLALLYAVLGCHLKRTPESQDVILEYSRDAENSDRCVLHLPSLQGLKFSSGRSYATHRGARKSAISAALKALIAMLLPDSKVGVHTTLAKEMRSGGDRLGTPLLLWCLARHTQCHPVRNDVSLAYFLDCNKTFRCVVTLRALGGIHFSTRNGFKRKGDAKLSAVLHVCKVLLCPKGIPKEDRQMSRLLACLAKHMQHAPREEDVDFRFFADTNKAYRCVITVATLGDKQFSNPVVQTEKRNAKTLAIRYACKTLDMLSSGLSMQALKQVDCLLALLPKYLQRPAVEEDLQFHFESDSSNAHRCVISEISYLLACLTKHMQRQPTEEDVEFRSALAHHSELLSQFQWQRAVDTVHKASVSVPARALTRTRIVLLSAFRSALPESPALSQRYRYLPIKLYDALPESSSLTSFFALRWIAARFWMALKRPNGTDPEPHSIVEADLADGDLMTMEGRFQKHCFHFVPKGNPRDPIREGRINITFRWVRDHRYRCPLRKRQKHSFPASMRCLFGEEKSGTAASRQEGRSVKAPLHFGLPYVRCWSYEVLAGVLLNPACVELRSCDECRHVCYQDGRPCCQGQGEYAESWFCRKCWGKWEPNCVPQLPPPLPAEPSMKVAAVGWPGHGARSWNST</sequence>
<dbReference type="AlphaFoldDB" id="A0A813FHQ7"/>
<dbReference type="Gene3D" id="2.60.120.590">
    <property type="entry name" value="Alpha-ketoglutarate-dependent dioxygenase AlkB-like"/>
    <property type="match status" value="1"/>
</dbReference>
<keyword evidence="5" id="KW-0067">ATP-binding</keyword>
<dbReference type="InterPro" id="IPR001650">
    <property type="entry name" value="Helicase_C-like"/>
</dbReference>
<evidence type="ECO:0000256" key="7">
    <source>
        <dbReference type="ARBA" id="ARBA00034808"/>
    </source>
</evidence>
<dbReference type="SMART" id="SM00490">
    <property type="entry name" value="HELICc"/>
    <property type="match status" value="1"/>
</dbReference>
<dbReference type="Pfam" id="PF00271">
    <property type="entry name" value="Helicase_C"/>
    <property type="match status" value="1"/>
</dbReference>
<proteinExistence type="inferred from homology"/>
<evidence type="ECO:0000256" key="1">
    <source>
        <dbReference type="ARBA" id="ARBA00005446"/>
    </source>
</evidence>
<evidence type="ECO:0000256" key="6">
    <source>
        <dbReference type="ARBA" id="ARBA00034617"/>
    </source>
</evidence>
<keyword evidence="11" id="KW-1185">Reference proteome</keyword>
<feature type="domain" description="Helicase C-terminal" evidence="9">
    <location>
        <begin position="154"/>
        <end position="306"/>
    </location>
</feature>
<evidence type="ECO:0000256" key="2">
    <source>
        <dbReference type="ARBA" id="ARBA00022741"/>
    </source>
</evidence>
<evidence type="ECO:0000313" key="11">
    <source>
        <dbReference type="Proteomes" id="UP000654075"/>
    </source>
</evidence>
<dbReference type="GO" id="GO:0005737">
    <property type="term" value="C:cytoplasm"/>
    <property type="evidence" value="ECO:0007669"/>
    <property type="project" value="TreeGrafter"/>
</dbReference>
<dbReference type="InterPro" id="IPR011545">
    <property type="entry name" value="DEAD/DEAH_box_helicase_dom"/>
</dbReference>
<dbReference type="SUPFAM" id="SSF51197">
    <property type="entry name" value="Clavaminate synthase-like"/>
    <property type="match status" value="1"/>
</dbReference>
<dbReference type="OrthoDB" id="10261556at2759"/>
<dbReference type="GO" id="GO:0005634">
    <property type="term" value="C:nucleus"/>
    <property type="evidence" value="ECO:0007669"/>
    <property type="project" value="TreeGrafter"/>
</dbReference>
<evidence type="ECO:0000256" key="5">
    <source>
        <dbReference type="ARBA" id="ARBA00022840"/>
    </source>
</evidence>
<dbReference type="Proteomes" id="UP000654075">
    <property type="component" value="Unassembled WGS sequence"/>
</dbReference>
<dbReference type="GO" id="GO:0009378">
    <property type="term" value="F:four-way junction helicase activity"/>
    <property type="evidence" value="ECO:0007669"/>
    <property type="project" value="TreeGrafter"/>
</dbReference>
<keyword evidence="2" id="KW-0547">Nucleotide-binding</keyword>
<dbReference type="PROSITE" id="PS51192">
    <property type="entry name" value="HELICASE_ATP_BIND_1"/>
    <property type="match status" value="1"/>
</dbReference>
<reference evidence="10" key="1">
    <citation type="submission" date="2021-02" db="EMBL/GenBank/DDBJ databases">
        <authorList>
            <person name="Dougan E. K."/>
            <person name="Rhodes N."/>
            <person name="Thang M."/>
            <person name="Chan C."/>
        </authorList>
    </citation>
    <scope>NUCLEOTIDE SEQUENCE</scope>
</reference>
<protein>
    <recommendedName>
        <fullName evidence="7">DNA 3'-5' helicase</fullName>
        <ecNumber evidence="7">5.6.2.4</ecNumber>
    </recommendedName>
</protein>
<dbReference type="PANTHER" id="PTHR13710">
    <property type="entry name" value="DNA HELICASE RECQ FAMILY MEMBER"/>
    <property type="match status" value="1"/>
</dbReference>
<evidence type="ECO:0000256" key="3">
    <source>
        <dbReference type="ARBA" id="ARBA00022801"/>
    </source>
</evidence>
<accession>A0A813FHQ7</accession>
<dbReference type="GO" id="GO:0005524">
    <property type="term" value="F:ATP binding"/>
    <property type="evidence" value="ECO:0007669"/>
    <property type="project" value="UniProtKB-KW"/>
</dbReference>
<comment type="catalytic activity">
    <reaction evidence="6">
        <text>Couples ATP hydrolysis with the unwinding of duplex DNA by translocating in the 3'-5' direction.</text>
        <dbReference type="EC" id="5.6.2.4"/>
    </reaction>
</comment>
<keyword evidence="3" id="KW-0378">Hydrolase</keyword>
<dbReference type="GO" id="GO:0043138">
    <property type="term" value="F:3'-5' DNA helicase activity"/>
    <property type="evidence" value="ECO:0007669"/>
    <property type="project" value="UniProtKB-EC"/>
</dbReference>
<dbReference type="GO" id="GO:0005694">
    <property type="term" value="C:chromosome"/>
    <property type="evidence" value="ECO:0007669"/>
    <property type="project" value="TreeGrafter"/>
</dbReference>
<dbReference type="InterPro" id="IPR004589">
    <property type="entry name" value="DNA_helicase_ATP-dep_RecQ"/>
</dbReference>
<dbReference type="GO" id="GO:0016787">
    <property type="term" value="F:hydrolase activity"/>
    <property type="evidence" value="ECO:0007669"/>
    <property type="project" value="UniProtKB-KW"/>
</dbReference>
<keyword evidence="4" id="KW-0347">Helicase</keyword>
<evidence type="ECO:0000256" key="4">
    <source>
        <dbReference type="ARBA" id="ARBA00022806"/>
    </source>
</evidence>
<dbReference type="PANTHER" id="PTHR13710:SF120">
    <property type="entry name" value="BIFUNCTIONAL 3'-5' EXONUCLEASE_ATP-DEPENDENT HELICASE WRN"/>
    <property type="match status" value="1"/>
</dbReference>
<dbReference type="InterPro" id="IPR027417">
    <property type="entry name" value="P-loop_NTPase"/>
</dbReference>
<name>A0A813FHQ7_POLGL</name>
<dbReference type="InterPro" id="IPR014001">
    <property type="entry name" value="Helicase_ATP-bd"/>
</dbReference>
<dbReference type="NCBIfam" id="TIGR00614">
    <property type="entry name" value="recQ_fam"/>
    <property type="match status" value="1"/>
</dbReference>
<dbReference type="EMBL" id="CAJNNV010025024">
    <property type="protein sequence ID" value="CAE8611442.1"/>
    <property type="molecule type" value="Genomic_DNA"/>
</dbReference>
<organism evidence="10 11">
    <name type="scientific">Polarella glacialis</name>
    <name type="common">Dinoflagellate</name>
    <dbReference type="NCBI Taxonomy" id="89957"/>
    <lineage>
        <taxon>Eukaryota</taxon>
        <taxon>Sar</taxon>
        <taxon>Alveolata</taxon>
        <taxon>Dinophyceae</taxon>
        <taxon>Suessiales</taxon>
        <taxon>Suessiaceae</taxon>
        <taxon>Polarella</taxon>
    </lineage>
</organism>
<dbReference type="Pfam" id="PF00270">
    <property type="entry name" value="DEAD"/>
    <property type="match status" value="1"/>
</dbReference>
<comment type="similarity">
    <text evidence="1">Belongs to the helicase family. RecQ subfamily.</text>
</comment>
<dbReference type="EC" id="5.6.2.4" evidence="7"/>
<dbReference type="GO" id="GO:0000724">
    <property type="term" value="P:double-strand break repair via homologous recombination"/>
    <property type="evidence" value="ECO:0007669"/>
    <property type="project" value="TreeGrafter"/>
</dbReference>
<evidence type="ECO:0000259" key="9">
    <source>
        <dbReference type="PROSITE" id="PS51194"/>
    </source>
</evidence>
<gene>
    <name evidence="10" type="ORF">PGLA1383_LOCUS29245</name>
</gene>
<dbReference type="PROSITE" id="PS51194">
    <property type="entry name" value="HELICASE_CTER"/>
    <property type="match status" value="1"/>
</dbReference>
<dbReference type="Gene3D" id="3.40.50.300">
    <property type="entry name" value="P-loop containing nucleotide triphosphate hydrolases"/>
    <property type="match status" value="2"/>
</dbReference>
<evidence type="ECO:0000313" key="10">
    <source>
        <dbReference type="EMBL" id="CAE8611442.1"/>
    </source>
</evidence>
<dbReference type="InterPro" id="IPR037151">
    <property type="entry name" value="AlkB-like_sf"/>
</dbReference>
<evidence type="ECO:0000259" key="8">
    <source>
        <dbReference type="PROSITE" id="PS51192"/>
    </source>
</evidence>
<dbReference type="SUPFAM" id="SSF52540">
    <property type="entry name" value="P-loop containing nucleoside triphosphate hydrolases"/>
    <property type="match status" value="1"/>
</dbReference>